<reference evidence="25" key="2">
    <citation type="journal article" date="2021" name="PeerJ">
        <title>Extensive microbial diversity within the chicken gut microbiome revealed by metagenomics and culture.</title>
        <authorList>
            <person name="Gilroy R."/>
            <person name="Ravi A."/>
            <person name="Getino M."/>
            <person name="Pursley I."/>
            <person name="Horton D.L."/>
            <person name="Alikhan N.F."/>
            <person name="Baker D."/>
            <person name="Gharbi K."/>
            <person name="Hall N."/>
            <person name="Watson M."/>
            <person name="Adriaenssens E.M."/>
            <person name="Foster-Nyarko E."/>
            <person name="Jarju S."/>
            <person name="Secka A."/>
            <person name="Antonio M."/>
            <person name="Oren A."/>
            <person name="Chaudhuri R.R."/>
            <person name="La Ragione R."/>
            <person name="Hildebrand F."/>
            <person name="Pallen M.J."/>
        </authorList>
    </citation>
    <scope>NUCLEOTIDE SEQUENCE</scope>
    <source>
        <strain evidence="25">CHK180-2868</strain>
    </source>
</reference>
<feature type="binding site" evidence="19">
    <location>
        <position position="271"/>
    </location>
    <ligand>
        <name>Zn(2+)</name>
        <dbReference type="ChEBI" id="CHEBI:29105"/>
    </ligand>
</feature>
<dbReference type="InterPro" id="IPR036724">
    <property type="entry name" value="Cobalamin-bd_sf"/>
</dbReference>
<dbReference type="Gene3D" id="3.20.20.20">
    <property type="entry name" value="Dihydropteroate synthase-like"/>
    <property type="match status" value="1"/>
</dbReference>
<dbReference type="InterPro" id="IPR003759">
    <property type="entry name" value="Cbl-bd_cap"/>
</dbReference>
<feature type="domain" description="B12-binding" evidence="23">
    <location>
        <begin position="698"/>
        <end position="822"/>
    </location>
</feature>
<feature type="compositionally biased region" description="Basic and acidic residues" evidence="20">
    <location>
        <begin position="582"/>
        <end position="603"/>
    </location>
</feature>
<comment type="catalytic activity">
    <reaction evidence="1">
        <text>(6S)-5-methyl-5,6,7,8-tetrahydrofolate + L-homocysteine = (6S)-5,6,7,8-tetrahydrofolate + L-methionine</text>
        <dbReference type="Rhea" id="RHEA:11172"/>
        <dbReference type="ChEBI" id="CHEBI:18608"/>
        <dbReference type="ChEBI" id="CHEBI:57453"/>
        <dbReference type="ChEBI" id="CHEBI:57844"/>
        <dbReference type="ChEBI" id="CHEBI:58199"/>
        <dbReference type="EC" id="2.1.1.13"/>
    </reaction>
</comment>
<dbReference type="Pfam" id="PF02607">
    <property type="entry name" value="B12-binding_2"/>
    <property type="match status" value="1"/>
</dbReference>
<comment type="similarity">
    <text evidence="5">Belongs to the vitamin-B12 dependent methionine synthase family.</text>
</comment>
<feature type="domain" description="Pterin-binding" evidence="22">
    <location>
        <begin position="315"/>
        <end position="562"/>
    </location>
</feature>
<feature type="binding site" evidence="19">
    <location>
        <position position="272"/>
    </location>
    <ligand>
        <name>Zn(2+)</name>
        <dbReference type="ChEBI" id="CHEBI:29105"/>
    </ligand>
</feature>
<evidence type="ECO:0000256" key="10">
    <source>
        <dbReference type="ARBA" id="ARBA00022628"/>
    </source>
</evidence>
<dbReference type="PROSITE" id="PS50972">
    <property type="entry name" value="PTERIN_BINDING"/>
    <property type="match status" value="1"/>
</dbReference>
<accession>A0A9D1D5Q4</accession>
<keyword evidence="8 19" id="KW-0489">Methyltransferase</keyword>
<dbReference type="SUPFAM" id="SSF52242">
    <property type="entry name" value="Cobalamin (vitamin B12)-binding domain"/>
    <property type="match status" value="1"/>
</dbReference>
<comment type="cofactor">
    <cofactor evidence="2 19">
        <name>Zn(2+)</name>
        <dbReference type="ChEBI" id="CHEBI:29105"/>
    </cofactor>
</comment>
<evidence type="ECO:0000256" key="15">
    <source>
        <dbReference type="ARBA" id="ARBA00023167"/>
    </source>
</evidence>
<evidence type="ECO:0000256" key="7">
    <source>
        <dbReference type="ARBA" id="ARBA00013998"/>
    </source>
</evidence>
<dbReference type="PANTHER" id="PTHR45833">
    <property type="entry name" value="METHIONINE SYNTHASE"/>
    <property type="match status" value="1"/>
</dbReference>
<evidence type="ECO:0000256" key="6">
    <source>
        <dbReference type="ARBA" id="ARBA00012032"/>
    </source>
</evidence>
<dbReference type="GO" id="GO:0032259">
    <property type="term" value="P:methylation"/>
    <property type="evidence" value="ECO:0007669"/>
    <property type="project" value="UniProtKB-KW"/>
</dbReference>
<proteinExistence type="inferred from homology"/>
<evidence type="ECO:0000256" key="11">
    <source>
        <dbReference type="ARBA" id="ARBA00022679"/>
    </source>
</evidence>
<dbReference type="GO" id="GO:0046653">
    <property type="term" value="P:tetrahydrofolate metabolic process"/>
    <property type="evidence" value="ECO:0007669"/>
    <property type="project" value="TreeGrafter"/>
</dbReference>
<dbReference type="AlphaFoldDB" id="A0A9D1D5Q4"/>
<evidence type="ECO:0000256" key="3">
    <source>
        <dbReference type="ARBA" id="ARBA00001956"/>
    </source>
</evidence>
<evidence type="ECO:0000313" key="25">
    <source>
        <dbReference type="EMBL" id="HIR05987.1"/>
    </source>
</evidence>
<reference evidence="25" key="1">
    <citation type="submission" date="2020-10" db="EMBL/GenBank/DDBJ databases">
        <authorList>
            <person name="Gilroy R."/>
        </authorList>
    </citation>
    <scope>NUCLEOTIDE SEQUENCE</scope>
    <source>
        <strain evidence="25">CHK180-2868</strain>
    </source>
</reference>
<evidence type="ECO:0000259" key="21">
    <source>
        <dbReference type="PROSITE" id="PS50970"/>
    </source>
</evidence>
<keyword evidence="16" id="KW-0170">Cobalt</keyword>
<dbReference type="SUPFAM" id="SSF51717">
    <property type="entry name" value="Dihydropteroate synthetase-like"/>
    <property type="match status" value="1"/>
</dbReference>
<dbReference type="Proteomes" id="UP000824250">
    <property type="component" value="Unassembled WGS sequence"/>
</dbReference>
<evidence type="ECO:0000256" key="2">
    <source>
        <dbReference type="ARBA" id="ARBA00001947"/>
    </source>
</evidence>
<keyword evidence="12" id="KW-0949">S-adenosyl-L-methionine</keyword>
<name>A0A9D1D5Q4_9FIRM</name>
<gene>
    <name evidence="25" type="ORF">IAB28_08500</name>
</gene>
<dbReference type="SUPFAM" id="SSF47644">
    <property type="entry name" value="Methionine synthase domain"/>
    <property type="match status" value="1"/>
</dbReference>
<dbReference type="GO" id="GO:0046872">
    <property type="term" value="F:metal ion binding"/>
    <property type="evidence" value="ECO:0007669"/>
    <property type="project" value="UniProtKB-KW"/>
</dbReference>
<evidence type="ECO:0000256" key="5">
    <source>
        <dbReference type="ARBA" id="ARBA00010398"/>
    </source>
</evidence>
<evidence type="ECO:0000256" key="18">
    <source>
        <dbReference type="ARBA" id="ARBA00031040"/>
    </source>
</evidence>
<comment type="function">
    <text evidence="17">Catalyzes the transfer of a methyl group from methyl-cobalamin to homocysteine, yielding enzyme-bound cob(I)alamin and methionine. Subsequently, remethylates the cofactor using methyltetrahydrofolate.</text>
</comment>
<feature type="binding site" evidence="19">
    <location>
        <position position="206"/>
    </location>
    <ligand>
        <name>Zn(2+)</name>
        <dbReference type="ChEBI" id="CHEBI:29105"/>
    </ligand>
</feature>
<dbReference type="GO" id="GO:0031419">
    <property type="term" value="F:cobalamin binding"/>
    <property type="evidence" value="ECO:0007669"/>
    <property type="project" value="UniProtKB-KW"/>
</dbReference>
<dbReference type="InterPro" id="IPR003726">
    <property type="entry name" value="HCY_dom"/>
</dbReference>
<evidence type="ECO:0000256" key="4">
    <source>
        <dbReference type="ARBA" id="ARBA00005178"/>
    </source>
</evidence>
<dbReference type="PROSITE" id="PS51337">
    <property type="entry name" value="B12_BINDING_NTER"/>
    <property type="match status" value="1"/>
</dbReference>
<dbReference type="PROSITE" id="PS50970">
    <property type="entry name" value="HCY"/>
    <property type="match status" value="1"/>
</dbReference>
<evidence type="ECO:0000256" key="20">
    <source>
        <dbReference type="SAM" id="MobiDB-lite"/>
    </source>
</evidence>
<dbReference type="GO" id="GO:0008705">
    <property type="term" value="F:methionine synthase activity"/>
    <property type="evidence" value="ECO:0007669"/>
    <property type="project" value="UniProtKB-EC"/>
</dbReference>
<evidence type="ECO:0000259" key="22">
    <source>
        <dbReference type="PROSITE" id="PS50972"/>
    </source>
</evidence>
<evidence type="ECO:0000256" key="1">
    <source>
        <dbReference type="ARBA" id="ARBA00001700"/>
    </source>
</evidence>
<feature type="region of interest" description="Disordered" evidence="20">
    <location>
        <begin position="582"/>
        <end position="615"/>
    </location>
</feature>
<dbReference type="SMART" id="SM01018">
    <property type="entry name" value="B12-binding_2"/>
    <property type="match status" value="1"/>
</dbReference>
<dbReference type="GO" id="GO:0050667">
    <property type="term" value="P:homocysteine metabolic process"/>
    <property type="evidence" value="ECO:0007669"/>
    <property type="project" value="TreeGrafter"/>
</dbReference>
<comment type="caution">
    <text evidence="25">The sequence shown here is derived from an EMBL/GenBank/DDBJ whole genome shotgun (WGS) entry which is preliminary data.</text>
</comment>
<dbReference type="PANTHER" id="PTHR45833:SF1">
    <property type="entry name" value="METHIONINE SYNTHASE"/>
    <property type="match status" value="1"/>
</dbReference>
<keyword evidence="11 19" id="KW-0808">Transferase</keyword>
<comment type="pathway">
    <text evidence="4">Amino-acid biosynthesis; L-methionine biosynthesis via de novo pathway; L-methionine from L-homocysteine (MetH route): step 1/1.</text>
</comment>
<dbReference type="InterPro" id="IPR006158">
    <property type="entry name" value="Cobalamin-bd"/>
</dbReference>
<evidence type="ECO:0000256" key="13">
    <source>
        <dbReference type="ARBA" id="ARBA00022723"/>
    </source>
</evidence>
<dbReference type="InterPro" id="IPR036589">
    <property type="entry name" value="HCY_dom_sf"/>
</dbReference>
<feature type="domain" description="Hcy-binding" evidence="21">
    <location>
        <begin position="1"/>
        <end position="286"/>
    </location>
</feature>
<comment type="cofactor">
    <cofactor evidence="3">
        <name>methylcob(III)alamin</name>
        <dbReference type="ChEBI" id="CHEBI:28115"/>
    </cofactor>
</comment>
<feature type="domain" description="B12-binding N-terminal" evidence="24">
    <location>
        <begin position="603"/>
        <end position="696"/>
    </location>
</feature>
<evidence type="ECO:0000256" key="14">
    <source>
        <dbReference type="ARBA" id="ARBA00022833"/>
    </source>
</evidence>
<dbReference type="InterPro" id="IPR000489">
    <property type="entry name" value="Pterin-binding_dom"/>
</dbReference>
<dbReference type="Pfam" id="PF02574">
    <property type="entry name" value="S-methyl_trans"/>
    <property type="match status" value="1"/>
</dbReference>
<dbReference type="InterPro" id="IPR011005">
    <property type="entry name" value="Dihydropteroate_synth-like_sf"/>
</dbReference>
<dbReference type="InterPro" id="IPR036594">
    <property type="entry name" value="Meth_synthase_dom"/>
</dbReference>
<keyword evidence="14 19" id="KW-0862">Zinc</keyword>
<protein>
    <recommendedName>
        <fullName evidence="7">Methionine synthase</fullName>
        <ecNumber evidence="6">2.1.1.13</ecNumber>
    </recommendedName>
    <alternativeName>
        <fullName evidence="18">5-methyltetrahydrofolate--homocysteine methyltransferase</fullName>
    </alternativeName>
</protein>
<dbReference type="SUPFAM" id="SSF82282">
    <property type="entry name" value="Homocysteine S-methyltransferase"/>
    <property type="match status" value="1"/>
</dbReference>
<evidence type="ECO:0000259" key="23">
    <source>
        <dbReference type="PROSITE" id="PS51332"/>
    </source>
</evidence>
<evidence type="ECO:0000256" key="19">
    <source>
        <dbReference type="PROSITE-ProRule" id="PRU00333"/>
    </source>
</evidence>
<dbReference type="Pfam" id="PF02310">
    <property type="entry name" value="B12-binding"/>
    <property type="match status" value="1"/>
</dbReference>
<keyword evidence="15" id="KW-0486">Methionine biosynthesis</keyword>
<dbReference type="Gene3D" id="3.20.20.330">
    <property type="entry name" value="Homocysteine-binding-like domain"/>
    <property type="match status" value="1"/>
</dbReference>
<dbReference type="GO" id="GO:0005829">
    <property type="term" value="C:cytosol"/>
    <property type="evidence" value="ECO:0007669"/>
    <property type="project" value="TreeGrafter"/>
</dbReference>
<evidence type="ECO:0000256" key="16">
    <source>
        <dbReference type="ARBA" id="ARBA00023285"/>
    </source>
</evidence>
<dbReference type="Gene3D" id="1.10.1240.10">
    <property type="entry name" value="Methionine synthase domain"/>
    <property type="match status" value="1"/>
</dbReference>
<evidence type="ECO:0000256" key="8">
    <source>
        <dbReference type="ARBA" id="ARBA00022603"/>
    </source>
</evidence>
<keyword evidence="10" id="KW-0846">Cobalamin</keyword>
<dbReference type="Pfam" id="PF00809">
    <property type="entry name" value="Pterin_bind"/>
    <property type="match status" value="1"/>
</dbReference>
<evidence type="ECO:0000313" key="26">
    <source>
        <dbReference type="Proteomes" id="UP000824250"/>
    </source>
</evidence>
<evidence type="ECO:0000256" key="17">
    <source>
        <dbReference type="ARBA" id="ARBA00025552"/>
    </source>
</evidence>
<dbReference type="Gene3D" id="3.40.50.280">
    <property type="entry name" value="Cobalamin-binding domain"/>
    <property type="match status" value="1"/>
</dbReference>
<evidence type="ECO:0000256" key="9">
    <source>
        <dbReference type="ARBA" id="ARBA00022605"/>
    </source>
</evidence>
<dbReference type="PROSITE" id="PS51332">
    <property type="entry name" value="B12_BINDING"/>
    <property type="match status" value="1"/>
</dbReference>
<keyword evidence="9" id="KW-0028">Amino-acid biosynthesis</keyword>
<sequence>MGILELLETRRIYFDGGTGSLLQERGLKPGELPETWNLLRPDVITKLHQDYLKAGADVITMNTFGINRFKFKEEDGWPVEKLVGAAAACARKAIEACGHGFAALDLGPTGKLLKPYGELEFEEACSAYKEVVRAGAKAGADLIIIETMGDSYELKAAVLAAKEESSLPIFATVTLDEKGTMLTGGNVDSVTALLEGLGVDGIGLNCGLGPVQLLPFAKRMVEIASVPVLVNPNAGLPRSENGRTVYDIDADTFACVMKEMAMSGVSALGGCCGTTPEHIRKLHKLCEDLPYELPQKKHRTVVSSGMQAVEFGNCPILIGERINPTGKPKLKQALRDEDMSYLLSVGLEQQESGAHVLDVNVGLPGIDEPRLMTMAVQELQSVVELPLEIDTSDMDAMEQAMRIYNGKPLINSVNGTKESMERIFPLMKHYGGAAVALCLDENGIPETADGRIAVAKKIYETAASYGIGREDLLMDALCMAVSSDKNGALTTLETVRRIKEELGGKTVLGVSNVSFGLPMREHINAAFFLMALQNGLSAGIINPNLSAMRQVYDSFLALTGLDENCGHYVSVYGPMEAERKKKKELEKKGADAPGENSREKVLKASESPNTGAPEGLRKTILQGLVKAAEHEAGEALKQKDALTVIEEELIPALDEVGKGFEKGTVFLPQLLMSAEAAKAAFAVMKEQMAVNGQARETIGTVILATVKGDIHDIGKNIVKVLLENYGFQVLDLGRDVAPEKIVEETVRGQVRVVGLSALMTTTVPSMEETIRQLREKAPWAKIMVGGAVLTKEYADSIGADAYCRDAMASVNFAMECLNGTQE</sequence>
<dbReference type="InterPro" id="IPR050554">
    <property type="entry name" value="Met_Synthase/Corrinoid"/>
</dbReference>
<dbReference type="EC" id="2.1.1.13" evidence="6"/>
<keyword evidence="13 19" id="KW-0479">Metal-binding</keyword>
<dbReference type="EMBL" id="DVGC01000047">
    <property type="protein sequence ID" value="HIR05987.1"/>
    <property type="molecule type" value="Genomic_DNA"/>
</dbReference>
<evidence type="ECO:0000256" key="12">
    <source>
        <dbReference type="ARBA" id="ARBA00022691"/>
    </source>
</evidence>
<evidence type="ECO:0000259" key="24">
    <source>
        <dbReference type="PROSITE" id="PS51337"/>
    </source>
</evidence>
<organism evidence="25 26">
    <name type="scientific">Candidatus Copromonas faecavium</name>
    <name type="common">nom. illeg.</name>
    <dbReference type="NCBI Taxonomy" id="2840740"/>
    <lineage>
        <taxon>Bacteria</taxon>
        <taxon>Bacillati</taxon>
        <taxon>Bacillota</taxon>
        <taxon>Clostridia</taxon>
        <taxon>Lachnospirales</taxon>
        <taxon>Lachnospiraceae</taxon>
        <taxon>Candidatus Copromonas (nom. illeg.)</taxon>
    </lineage>
</organism>